<reference evidence="3 4" key="1">
    <citation type="submission" date="2024-08" db="EMBL/GenBank/DDBJ databases">
        <title>Clostridium lapicellarii sp. nov., and Clostridium renhuaiense sp. nov., two species isolated from the mud in a fermentation cellar used for producing sauce-flavour Chinese liquors.</title>
        <authorList>
            <person name="Yang F."/>
            <person name="Wang H."/>
            <person name="Chen L.Q."/>
            <person name="Zhou N."/>
            <person name="Lu J.J."/>
            <person name="Pu X.X."/>
            <person name="Wan B."/>
            <person name="Wang L."/>
            <person name="Liu S.J."/>
        </authorList>
    </citation>
    <scope>NUCLEOTIDE SEQUENCE [LARGE SCALE GENOMIC DNA]</scope>
    <source>
        <strain evidence="3 4">MT-5</strain>
    </source>
</reference>
<dbReference type="Proteomes" id="UP001564657">
    <property type="component" value="Unassembled WGS sequence"/>
</dbReference>
<accession>A0ABV4BSY1</accession>
<feature type="transmembrane region" description="Helical" evidence="1">
    <location>
        <begin position="54"/>
        <end position="73"/>
    </location>
</feature>
<evidence type="ECO:0000256" key="1">
    <source>
        <dbReference type="SAM" id="Phobius"/>
    </source>
</evidence>
<gene>
    <name evidence="3" type="ORF">AB8U03_14190</name>
</gene>
<keyword evidence="1" id="KW-0472">Membrane</keyword>
<keyword evidence="4" id="KW-1185">Reference proteome</keyword>
<organism evidence="3 4">
    <name type="scientific">Clostridium moutaii</name>
    <dbReference type="NCBI Taxonomy" id="3240932"/>
    <lineage>
        <taxon>Bacteria</taxon>
        <taxon>Bacillati</taxon>
        <taxon>Bacillota</taxon>
        <taxon>Clostridia</taxon>
        <taxon>Eubacteriales</taxon>
        <taxon>Clostridiaceae</taxon>
        <taxon>Clostridium</taxon>
    </lineage>
</organism>
<protein>
    <submittedName>
        <fullName evidence="3">Helix-turn-helix domain-containing protein</fullName>
    </submittedName>
</protein>
<evidence type="ECO:0000259" key="2">
    <source>
        <dbReference type="Pfam" id="PF13556"/>
    </source>
</evidence>
<dbReference type="RefSeq" id="WP_369705223.1">
    <property type="nucleotide sequence ID" value="NZ_JBGEWD010000016.1"/>
</dbReference>
<dbReference type="Pfam" id="PF13556">
    <property type="entry name" value="HTH_30"/>
    <property type="match status" value="1"/>
</dbReference>
<name>A0ABV4BSY1_9CLOT</name>
<proteinExistence type="predicted"/>
<keyword evidence="1" id="KW-1133">Transmembrane helix</keyword>
<keyword evidence="1" id="KW-0812">Transmembrane</keyword>
<feature type="domain" description="PucR C-terminal helix-turn-helix" evidence="2">
    <location>
        <begin position="12"/>
        <end position="67"/>
    </location>
</feature>
<sequence>MKYDKINNTDYVHCLYTYLSNKKSQLKTADNLNICRSTLSHRLKRIQQIMSIDLNNITTIFSLTLTFIIFKYIDIHGGVIDE</sequence>
<dbReference type="InterPro" id="IPR042070">
    <property type="entry name" value="PucR_C-HTH_sf"/>
</dbReference>
<evidence type="ECO:0000313" key="4">
    <source>
        <dbReference type="Proteomes" id="UP001564657"/>
    </source>
</evidence>
<evidence type="ECO:0000313" key="3">
    <source>
        <dbReference type="EMBL" id="MEY8001327.1"/>
    </source>
</evidence>
<dbReference type="InterPro" id="IPR025736">
    <property type="entry name" value="PucR_C-HTH_dom"/>
</dbReference>
<dbReference type="EMBL" id="JBGEWD010000016">
    <property type="protein sequence ID" value="MEY8001327.1"/>
    <property type="molecule type" value="Genomic_DNA"/>
</dbReference>
<dbReference type="Gene3D" id="1.10.10.2840">
    <property type="entry name" value="PucR C-terminal helix-turn-helix domain"/>
    <property type="match status" value="1"/>
</dbReference>
<comment type="caution">
    <text evidence="3">The sequence shown here is derived from an EMBL/GenBank/DDBJ whole genome shotgun (WGS) entry which is preliminary data.</text>
</comment>